<gene>
    <name evidence="3" type="ORF">ABNW52_06420</name>
</gene>
<dbReference type="SUPFAM" id="SSF53187">
    <property type="entry name" value="Zn-dependent exopeptidases"/>
    <property type="match status" value="1"/>
</dbReference>
<accession>A0ABV1M1X8</accession>
<organism evidence="3 4">
    <name type="scientific">Vogesella oryzagri</name>
    <dbReference type="NCBI Taxonomy" id="3160864"/>
    <lineage>
        <taxon>Bacteria</taxon>
        <taxon>Pseudomonadati</taxon>
        <taxon>Pseudomonadota</taxon>
        <taxon>Betaproteobacteria</taxon>
        <taxon>Neisseriales</taxon>
        <taxon>Chromobacteriaceae</taxon>
        <taxon>Vogesella</taxon>
    </lineage>
</organism>
<sequence>MGASDSAANLAAADRIAAHIAGFGEQFVSLRRDLHQHPELSFQEVRTAGIVAGLLASWGYTVTTGIAGTGVVGSLRRGSGGKRLGIRADMDALPIHEATGLPYASIHAGVMHACGHDGHTAILLAAARYLAEAGQFDGTLQLIFQPAEETGSGAQRMIAEGLFERFPCDAVFGLHNWPGVSSGHIGCVCGPAMASVDQAHITVHGHGGHGAEPQHAVDPVVVSAHLISALQTVVSRNVPPLDMGVVTVGAIHGGAASNVIPDSVELKLTARAFRPEVRQLLAQRVPALARAQAESFGARAEVDYRLGFPPVVNHAAETAFARQVAVDTLGDARVEADFRPRTASEDFAFMLQARPGSYLFFGNGDSAPLHNPRYDFNDALIPLAASYWASLAERYLQADPGQEATWQSS</sequence>
<dbReference type="Pfam" id="PF07687">
    <property type="entry name" value="M20_dimer"/>
    <property type="match status" value="1"/>
</dbReference>
<dbReference type="Pfam" id="PF01546">
    <property type="entry name" value="Peptidase_M20"/>
    <property type="match status" value="1"/>
</dbReference>
<dbReference type="PANTHER" id="PTHR11014">
    <property type="entry name" value="PEPTIDASE M20 FAMILY MEMBER"/>
    <property type="match status" value="1"/>
</dbReference>
<dbReference type="Proteomes" id="UP001433638">
    <property type="component" value="Unassembled WGS sequence"/>
</dbReference>
<name>A0ABV1M1X8_9NEIS</name>
<protein>
    <submittedName>
        <fullName evidence="3">M20 aminoacylase family protein</fullName>
    </submittedName>
</protein>
<comment type="caution">
    <text evidence="3">The sequence shown here is derived from an EMBL/GenBank/DDBJ whole genome shotgun (WGS) entry which is preliminary data.</text>
</comment>
<dbReference type="PIRSF" id="PIRSF005962">
    <property type="entry name" value="Pept_M20D_amidohydro"/>
    <property type="match status" value="1"/>
</dbReference>
<dbReference type="CDD" id="cd05666">
    <property type="entry name" value="M20_Acy1-like"/>
    <property type="match status" value="1"/>
</dbReference>
<dbReference type="InterPro" id="IPR017439">
    <property type="entry name" value="Amidohydrolase"/>
</dbReference>
<evidence type="ECO:0000313" key="3">
    <source>
        <dbReference type="EMBL" id="MEQ6290244.1"/>
    </source>
</evidence>
<dbReference type="InterPro" id="IPR036264">
    <property type="entry name" value="Bact_exopeptidase_dim_dom"/>
</dbReference>
<evidence type="ECO:0000259" key="2">
    <source>
        <dbReference type="Pfam" id="PF07687"/>
    </source>
</evidence>
<dbReference type="InterPro" id="IPR011650">
    <property type="entry name" value="Peptidase_M20_dimer"/>
</dbReference>
<dbReference type="NCBIfam" id="TIGR01891">
    <property type="entry name" value="amidohydrolases"/>
    <property type="match status" value="1"/>
</dbReference>
<dbReference type="InterPro" id="IPR002933">
    <property type="entry name" value="Peptidase_M20"/>
</dbReference>
<keyword evidence="1" id="KW-0378">Hydrolase</keyword>
<dbReference type="Gene3D" id="3.30.70.360">
    <property type="match status" value="1"/>
</dbReference>
<dbReference type="RefSeq" id="WP_349585564.1">
    <property type="nucleotide sequence ID" value="NZ_JBEFLD010000003.1"/>
</dbReference>
<evidence type="ECO:0000256" key="1">
    <source>
        <dbReference type="ARBA" id="ARBA00022801"/>
    </source>
</evidence>
<evidence type="ECO:0000313" key="4">
    <source>
        <dbReference type="Proteomes" id="UP001433638"/>
    </source>
</evidence>
<dbReference type="EMBL" id="JBEFLD010000003">
    <property type="protein sequence ID" value="MEQ6290244.1"/>
    <property type="molecule type" value="Genomic_DNA"/>
</dbReference>
<keyword evidence="4" id="KW-1185">Reference proteome</keyword>
<dbReference type="SUPFAM" id="SSF55031">
    <property type="entry name" value="Bacterial exopeptidase dimerisation domain"/>
    <property type="match status" value="1"/>
</dbReference>
<feature type="domain" description="Peptidase M20 dimerisation" evidence="2">
    <location>
        <begin position="198"/>
        <end position="276"/>
    </location>
</feature>
<reference evidence="3" key="1">
    <citation type="submission" date="2024-06" db="EMBL/GenBank/DDBJ databases">
        <title>Genome sequence of Vogesella sp. MAHUQ-64.</title>
        <authorList>
            <person name="Huq M.A."/>
        </authorList>
    </citation>
    <scope>NUCLEOTIDE SEQUENCE</scope>
    <source>
        <strain evidence="3">MAHUQ-64</strain>
    </source>
</reference>
<dbReference type="Gene3D" id="3.40.630.10">
    <property type="entry name" value="Zn peptidases"/>
    <property type="match status" value="1"/>
</dbReference>
<dbReference type="PANTHER" id="PTHR11014:SF63">
    <property type="entry name" value="METALLOPEPTIDASE, PUTATIVE (AFU_ORTHOLOGUE AFUA_6G09600)-RELATED"/>
    <property type="match status" value="1"/>
</dbReference>
<proteinExistence type="predicted"/>